<gene>
    <name evidence="4" type="ORF">Fcan01_15734</name>
</gene>
<keyword evidence="1" id="KW-0862">Zinc</keyword>
<keyword evidence="5" id="KW-1185">Reference proteome</keyword>
<feature type="compositionally biased region" description="Polar residues" evidence="2">
    <location>
        <begin position="169"/>
        <end position="178"/>
    </location>
</feature>
<feature type="region of interest" description="Disordered" evidence="2">
    <location>
        <begin position="274"/>
        <end position="296"/>
    </location>
</feature>
<dbReference type="EMBL" id="LNIX01000010">
    <property type="protein sequence ID" value="OXA49306.1"/>
    <property type="molecule type" value="Genomic_DNA"/>
</dbReference>
<dbReference type="PROSITE" id="PS00028">
    <property type="entry name" value="ZINC_FINGER_C2H2_1"/>
    <property type="match status" value="1"/>
</dbReference>
<feature type="region of interest" description="Disordered" evidence="2">
    <location>
        <begin position="169"/>
        <end position="220"/>
    </location>
</feature>
<reference evidence="4 5" key="1">
    <citation type="submission" date="2015-12" db="EMBL/GenBank/DDBJ databases">
        <title>The genome of Folsomia candida.</title>
        <authorList>
            <person name="Faddeeva A."/>
            <person name="Derks M.F."/>
            <person name="Anvar Y."/>
            <person name="Smit S."/>
            <person name="Van Straalen N."/>
            <person name="Roelofs D."/>
        </authorList>
    </citation>
    <scope>NUCLEOTIDE SEQUENCE [LARGE SCALE GENOMIC DNA]</scope>
    <source>
        <strain evidence="4 5">VU population</strain>
        <tissue evidence="4">Whole body</tissue>
    </source>
</reference>
<protein>
    <recommendedName>
        <fullName evidence="3">C2H2-type domain-containing protein</fullName>
    </recommendedName>
</protein>
<dbReference type="Proteomes" id="UP000198287">
    <property type="component" value="Unassembled WGS sequence"/>
</dbReference>
<evidence type="ECO:0000313" key="5">
    <source>
        <dbReference type="Proteomes" id="UP000198287"/>
    </source>
</evidence>
<evidence type="ECO:0000256" key="1">
    <source>
        <dbReference type="PROSITE-ProRule" id="PRU00042"/>
    </source>
</evidence>
<feature type="domain" description="C2H2-type" evidence="3">
    <location>
        <begin position="362"/>
        <end position="392"/>
    </location>
</feature>
<dbReference type="PROSITE" id="PS50157">
    <property type="entry name" value="ZINC_FINGER_C2H2_2"/>
    <property type="match status" value="1"/>
</dbReference>
<keyword evidence="1" id="KW-0863">Zinc-finger</keyword>
<dbReference type="InterPro" id="IPR013087">
    <property type="entry name" value="Znf_C2H2_type"/>
</dbReference>
<evidence type="ECO:0000259" key="3">
    <source>
        <dbReference type="PROSITE" id="PS50157"/>
    </source>
</evidence>
<organism evidence="4 5">
    <name type="scientific">Folsomia candida</name>
    <name type="common">Springtail</name>
    <dbReference type="NCBI Taxonomy" id="158441"/>
    <lineage>
        <taxon>Eukaryota</taxon>
        <taxon>Metazoa</taxon>
        <taxon>Ecdysozoa</taxon>
        <taxon>Arthropoda</taxon>
        <taxon>Hexapoda</taxon>
        <taxon>Collembola</taxon>
        <taxon>Entomobryomorpha</taxon>
        <taxon>Isotomoidea</taxon>
        <taxon>Isotomidae</taxon>
        <taxon>Proisotominae</taxon>
        <taxon>Folsomia</taxon>
    </lineage>
</organism>
<dbReference type="GO" id="GO:0008270">
    <property type="term" value="F:zinc ion binding"/>
    <property type="evidence" value="ECO:0007669"/>
    <property type="project" value="UniProtKB-KW"/>
</dbReference>
<name>A0A226DYM0_FOLCA</name>
<evidence type="ECO:0000313" key="4">
    <source>
        <dbReference type="EMBL" id="OXA49306.1"/>
    </source>
</evidence>
<feature type="compositionally biased region" description="Polar residues" evidence="2">
    <location>
        <begin position="278"/>
        <end position="296"/>
    </location>
</feature>
<comment type="caution">
    <text evidence="4">The sequence shown here is derived from an EMBL/GenBank/DDBJ whole genome shotgun (WGS) entry which is preliminary data.</text>
</comment>
<sequence>MAAKSFIPRGSGNLIRDLLSPTCSIPLNKLHLKVDPKLNYPPELFSYFLPQRIDAIRITSLSPCLICSVDTELNPISSAETEILNQMRLKISKTRGNYAMVRDSSICATCRKMMGKMRKLRQQLVKIETCLKFAIRLKLDKVEEAGNINSPKFNHSDLIPLSDTFPSCHNSPSKSYHSPNRVPILPLKDDDPPPPTQGGHDTDAPIPDHQIPSDLQLPSILPPAEDEMYSVIVIKSSELGNVLRDPGQLQELLNKQNSQIGNFANLSAPVKVERNTEGETSSASMDTSHQEATNSGNHVRNKITRKNPRKSWKMRSFNIPQKKIPVKKVAKTVTVPVKKIKTEPDSFSKSEETTIDPDQGIFRCEICMQDFTVPGNLRVHLYTKGHHEGVRGRREKPDGSVVFGCDRCDYESFSPQLLLQHKSRRRNDIRHL</sequence>
<keyword evidence="1" id="KW-0479">Metal-binding</keyword>
<accession>A0A226DYM0</accession>
<proteinExistence type="predicted"/>
<dbReference type="Gene3D" id="3.30.160.60">
    <property type="entry name" value="Classic Zinc Finger"/>
    <property type="match status" value="1"/>
</dbReference>
<evidence type="ECO:0000256" key="2">
    <source>
        <dbReference type="SAM" id="MobiDB-lite"/>
    </source>
</evidence>
<dbReference type="AlphaFoldDB" id="A0A226DYM0"/>